<dbReference type="RefSeq" id="XP_003061740.1">
    <property type="nucleotide sequence ID" value="XM_003061694.1"/>
</dbReference>
<dbReference type="InterPro" id="IPR029039">
    <property type="entry name" value="Flavoprotein-like_sf"/>
</dbReference>
<evidence type="ECO:0000313" key="1">
    <source>
        <dbReference type="EMBL" id="EEH54370.1"/>
    </source>
</evidence>
<dbReference type="EMBL" id="GG663744">
    <property type="protein sequence ID" value="EEH54370.1"/>
    <property type="molecule type" value="Genomic_DNA"/>
</dbReference>
<gene>
    <name evidence="1" type="ORF">MICPUCDRAFT_51246</name>
</gene>
<protein>
    <submittedName>
        <fullName evidence="1">Predicted protein</fullName>
    </submittedName>
</protein>
<dbReference type="OrthoDB" id="10636730at2759"/>
<dbReference type="AlphaFoldDB" id="C1N135"/>
<accession>C1N135</accession>
<dbReference type="OMA" id="ADCNQAG"/>
<dbReference type="Proteomes" id="UP000001876">
    <property type="component" value="Unassembled WGS sequence"/>
</dbReference>
<keyword evidence="2" id="KW-1185">Reference proteome</keyword>
<dbReference type="Gene3D" id="3.40.50.360">
    <property type="match status" value="1"/>
</dbReference>
<organism evidence="2">
    <name type="scientific">Micromonas pusilla (strain CCMP1545)</name>
    <name type="common">Picoplanktonic green alga</name>
    <dbReference type="NCBI Taxonomy" id="564608"/>
    <lineage>
        <taxon>Eukaryota</taxon>
        <taxon>Viridiplantae</taxon>
        <taxon>Chlorophyta</taxon>
        <taxon>Mamiellophyceae</taxon>
        <taxon>Mamiellales</taxon>
        <taxon>Mamiellaceae</taxon>
        <taxon>Micromonas</taxon>
    </lineage>
</organism>
<proteinExistence type="predicted"/>
<name>C1N135_MICPC</name>
<reference evidence="1 2" key="1">
    <citation type="journal article" date="2009" name="Science">
        <title>Green evolution and dynamic adaptations revealed by genomes of the marine picoeukaryotes Micromonas.</title>
        <authorList>
            <person name="Worden A.Z."/>
            <person name="Lee J.H."/>
            <person name="Mock T."/>
            <person name="Rouze P."/>
            <person name="Simmons M.P."/>
            <person name="Aerts A.L."/>
            <person name="Allen A.E."/>
            <person name="Cuvelier M.L."/>
            <person name="Derelle E."/>
            <person name="Everett M.V."/>
            <person name="Foulon E."/>
            <person name="Grimwood J."/>
            <person name="Gundlach H."/>
            <person name="Henrissat B."/>
            <person name="Napoli C."/>
            <person name="McDonald S.M."/>
            <person name="Parker M.S."/>
            <person name="Rombauts S."/>
            <person name="Salamov A."/>
            <person name="Von Dassow P."/>
            <person name="Badger J.H."/>
            <person name="Coutinho P.M."/>
            <person name="Demir E."/>
            <person name="Dubchak I."/>
            <person name="Gentemann C."/>
            <person name="Eikrem W."/>
            <person name="Gready J.E."/>
            <person name="John U."/>
            <person name="Lanier W."/>
            <person name="Lindquist E.A."/>
            <person name="Lucas S."/>
            <person name="Mayer K.F."/>
            <person name="Moreau H."/>
            <person name="Not F."/>
            <person name="Otillar R."/>
            <person name="Panaud O."/>
            <person name="Pangilinan J."/>
            <person name="Paulsen I."/>
            <person name="Piegu B."/>
            <person name="Poliakov A."/>
            <person name="Robbens S."/>
            <person name="Schmutz J."/>
            <person name="Toulza E."/>
            <person name="Wyss T."/>
            <person name="Zelensky A."/>
            <person name="Zhou K."/>
            <person name="Armbrust E.V."/>
            <person name="Bhattacharya D."/>
            <person name="Goodenough U.W."/>
            <person name="Van de Peer Y."/>
            <person name="Grigoriev I.V."/>
        </authorList>
    </citation>
    <scope>NUCLEOTIDE SEQUENCE [LARGE SCALE GENOMIC DNA]</scope>
    <source>
        <strain evidence="1 2">CCMP1545</strain>
    </source>
</reference>
<dbReference type="GeneID" id="9686942"/>
<dbReference type="KEGG" id="mpp:MICPUCDRAFT_51246"/>
<sequence>MAPPRALRILHGGPIAREVASHVAAAANAAADGALAAEVFELAEYPDAGLDIVRLGVVDDDDDDARVDARSRDVIYVLVVETAEFENPADESVTFIRDCLAASKKNRAAGAAAGDDDRASPSRWRIRRVDDDDVGSAAPVPVAYAVVAVGDTDAMPERAAFRSNQNTAADCNQAGALADDAVKRLGGTRVTPRRYLDAARDELDVAAAAWCRDTLLPAVRAL</sequence>
<evidence type="ECO:0000313" key="2">
    <source>
        <dbReference type="Proteomes" id="UP000001876"/>
    </source>
</evidence>